<evidence type="ECO:0000313" key="7">
    <source>
        <dbReference type="Proteomes" id="UP001201163"/>
    </source>
</evidence>
<evidence type="ECO:0000256" key="1">
    <source>
        <dbReference type="ARBA" id="ARBA00004127"/>
    </source>
</evidence>
<dbReference type="InterPro" id="IPR008250">
    <property type="entry name" value="ATPase_P-typ_transduc_dom_A_sf"/>
</dbReference>
<dbReference type="InterPro" id="IPR023298">
    <property type="entry name" value="ATPase_P-typ_TM_dom_sf"/>
</dbReference>
<evidence type="ECO:0000256" key="4">
    <source>
        <dbReference type="SAM" id="Phobius"/>
    </source>
</evidence>
<proteinExistence type="predicted"/>
<feature type="transmembrane region" description="Helical" evidence="4">
    <location>
        <begin position="190"/>
        <end position="210"/>
    </location>
</feature>
<keyword evidence="4" id="KW-0812">Transmembrane</keyword>
<dbReference type="PANTHER" id="PTHR24093">
    <property type="entry name" value="CATION TRANSPORTING ATPASE"/>
    <property type="match status" value="1"/>
</dbReference>
<comment type="caution">
    <text evidence="6">The sequence shown here is derived from an EMBL/GenBank/DDBJ whole genome shotgun (WGS) entry which is preliminary data.</text>
</comment>
<dbReference type="GO" id="GO:0006874">
    <property type="term" value="P:intracellular calcium ion homeostasis"/>
    <property type="evidence" value="ECO:0007669"/>
    <property type="project" value="TreeGrafter"/>
</dbReference>
<dbReference type="GO" id="GO:0005388">
    <property type="term" value="F:P-type calcium transporter activity"/>
    <property type="evidence" value="ECO:0007669"/>
    <property type="project" value="TreeGrafter"/>
</dbReference>
<keyword evidence="4" id="KW-1133">Transmembrane helix</keyword>
<reference evidence="6" key="1">
    <citation type="submission" date="2022-01" db="EMBL/GenBank/DDBJ databases">
        <title>Comparative genomics reveals a dynamic genome evolution in the ectomycorrhizal milk-cap (Lactarius) mushrooms.</title>
        <authorList>
            <consortium name="DOE Joint Genome Institute"/>
            <person name="Lebreton A."/>
            <person name="Tang N."/>
            <person name="Kuo A."/>
            <person name="LaButti K."/>
            <person name="Drula E."/>
            <person name="Barry K."/>
            <person name="Clum A."/>
            <person name="Lipzen A."/>
            <person name="Mousain D."/>
            <person name="Ng V."/>
            <person name="Wang R."/>
            <person name="Wang X."/>
            <person name="Dai Y."/>
            <person name="Henrissat B."/>
            <person name="Grigoriev I.V."/>
            <person name="Guerin-Laguette A."/>
            <person name="Yu F."/>
            <person name="Martin F.M."/>
        </authorList>
    </citation>
    <scope>NUCLEOTIDE SEQUENCE</scope>
    <source>
        <strain evidence="6">QP</strain>
    </source>
</reference>
<dbReference type="SUPFAM" id="SSF81665">
    <property type="entry name" value="Calcium ATPase, transmembrane domain M"/>
    <property type="match status" value="1"/>
</dbReference>
<dbReference type="Pfam" id="PF00122">
    <property type="entry name" value="E1-E2_ATPase"/>
    <property type="match status" value="1"/>
</dbReference>
<gene>
    <name evidence="6" type="ORF">EDB92DRAFT_2032945</name>
</gene>
<keyword evidence="7" id="KW-1185">Reference proteome</keyword>
<protein>
    <submittedName>
        <fullName evidence="6">E1-E2 ATPase-domain-containing protein</fullName>
    </submittedName>
</protein>
<dbReference type="PANTHER" id="PTHR24093:SF369">
    <property type="entry name" value="CALCIUM-TRANSPORTING ATPASE"/>
    <property type="match status" value="1"/>
</dbReference>
<evidence type="ECO:0000256" key="2">
    <source>
        <dbReference type="ARBA" id="ARBA00022842"/>
    </source>
</evidence>
<keyword evidence="4" id="KW-0472">Membrane</keyword>
<keyword evidence="2" id="KW-0460">Magnesium</keyword>
<sequence length="212" mass="23603">MAISSMRDTSSEWDQTEEERSFSNKDGMELPVYVLESERVLLSIATVVLLALGLFQDFGTPRPAGDPPVDWVEGVAIITAILGSLNDWQKERRFQVLNEKKEDRLVKVIRDGGERQIDVHEVVVGDVVLLESGEVIPCDGVFLSGHNVNGMELPVYVLEIRDFVVANARSRVVRDTRDYERRTDGRKAKVTFLLSLALVASSACTVLGQVSR</sequence>
<evidence type="ECO:0000313" key="6">
    <source>
        <dbReference type="EMBL" id="KAH8984955.1"/>
    </source>
</evidence>
<dbReference type="InterPro" id="IPR059000">
    <property type="entry name" value="ATPase_P-type_domA"/>
</dbReference>
<evidence type="ECO:0000259" key="5">
    <source>
        <dbReference type="Pfam" id="PF00122"/>
    </source>
</evidence>
<feature type="region of interest" description="Disordered" evidence="3">
    <location>
        <begin position="1"/>
        <end position="22"/>
    </location>
</feature>
<dbReference type="Proteomes" id="UP001201163">
    <property type="component" value="Unassembled WGS sequence"/>
</dbReference>
<evidence type="ECO:0000256" key="3">
    <source>
        <dbReference type="SAM" id="MobiDB-lite"/>
    </source>
</evidence>
<dbReference type="SUPFAM" id="SSF81653">
    <property type="entry name" value="Calcium ATPase, transduction domain A"/>
    <property type="match status" value="1"/>
</dbReference>
<accession>A0AAD4QAG8</accession>
<dbReference type="Gene3D" id="2.70.150.10">
    <property type="entry name" value="Calcium-transporting ATPase, cytoplasmic transduction domain A"/>
    <property type="match status" value="1"/>
</dbReference>
<dbReference type="GO" id="GO:0005886">
    <property type="term" value="C:plasma membrane"/>
    <property type="evidence" value="ECO:0007669"/>
    <property type="project" value="TreeGrafter"/>
</dbReference>
<dbReference type="EMBL" id="JAKELL010000070">
    <property type="protein sequence ID" value="KAH8984955.1"/>
    <property type="molecule type" value="Genomic_DNA"/>
</dbReference>
<name>A0AAD4QAG8_9AGAM</name>
<dbReference type="AlphaFoldDB" id="A0AAD4QAG8"/>
<organism evidence="6 7">
    <name type="scientific">Lactarius akahatsu</name>
    <dbReference type="NCBI Taxonomy" id="416441"/>
    <lineage>
        <taxon>Eukaryota</taxon>
        <taxon>Fungi</taxon>
        <taxon>Dikarya</taxon>
        <taxon>Basidiomycota</taxon>
        <taxon>Agaricomycotina</taxon>
        <taxon>Agaricomycetes</taxon>
        <taxon>Russulales</taxon>
        <taxon>Russulaceae</taxon>
        <taxon>Lactarius</taxon>
    </lineage>
</organism>
<feature type="domain" description="P-type ATPase A" evidence="5">
    <location>
        <begin position="103"/>
        <end position="147"/>
    </location>
</feature>
<dbReference type="GO" id="GO:0012505">
    <property type="term" value="C:endomembrane system"/>
    <property type="evidence" value="ECO:0007669"/>
    <property type="project" value="UniProtKB-SubCell"/>
</dbReference>
<comment type="subcellular location">
    <subcellularLocation>
        <location evidence="1">Endomembrane system</location>
        <topology evidence="1">Multi-pass membrane protein</topology>
    </subcellularLocation>
</comment>